<keyword evidence="8 12" id="KW-0233">DNA recombination</keyword>
<protein>
    <recommendedName>
        <fullName evidence="12">DNA ligase</fullName>
        <ecNumber evidence="12">6.5.1.1</ecNumber>
    </recommendedName>
</protein>
<dbReference type="FunFam" id="2.40.50.140:FF:000062">
    <property type="entry name" value="DNA ligase"/>
    <property type="match status" value="1"/>
</dbReference>
<dbReference type="Pfam" id="PF04679">
    <property type="entry name" value="DNA_ligase_A_C"/>
    <property type="match status" value="1"/>
</dbReference>
<keyword evidence="9 12" id="KW-0234">DNA repair</keyword>
<dbReference type="Pfam" id="PF01068">
    <property type="entry name" value="DNA_ligase_A_M"/>
    <property type="match status" value="1"/>
</dbReference>
<dbReference type="SUPFAM" id="SSF117018">
    <property type="entry name" value="ATP-dependent DNA ligase DNA-binding domain"/>
    <property type="match status" value="1"/>
</dbReference>
<dbReference type="Gene3D" id="3.30.1490.70">
    <property type="match status" value="1"/>
</dbReference>
<dbReference type="GO" id="GO:1903461">
    <property type="term" value="P:Okazaki fragment processing involved in mitotic DNA replication"/>
    <property type="evidence" value="ECO:0007669"/>
    <property type="project" value="TreeGrafter"/>
</dbReference>
<dbReference type="SUPFAM" id="SSF50249">
    <property type="entry name" value="Nucleic acid-binding proteins"/>
    <property type="match status" value="1"/>
</dbReference>
<evidence type="ECO:0000256" key="8">
    <source>
        <dbReference type="ARBA" id="ARBA00023172"/>
    </source>
</evidence>
<dbReference type="InterPro" id="IPR050191">
    <property type="entry name" value="ATP-dep_DNA_ligase"/>
</dbReference>
<dbReference type="Pfam" id="PF04675">
    <property type="entry name" value="DNA_ligase_A_N"/>
    <property type="match status" value="1"/>
</dbReference>
<dbReference type="InterPro" id="IPR036599">
    <property type="entry name" value="DNA_ligase_N_sf"/>
</dbReference>
<keyword evidence="6 12" id="KW-0227">DNA damage</keyword>
<comment type="similarity">
    <text evidence="1 13">Belongs to the ATP-dependent DNA ligase family.</text>
</comment>
<dbReference type="Gene3D" id="3.30.470.30">
    <property type="entry name" value="DNA ligase/mRNA capping enzyme"/>
    <property type="match status" value="1"/>
</dbReference>
<dbReference type="CDD" id="cd07969">
    <property type="entry name" value="OBF_DNA_ligase_I"/>
    <property type="match status" value="1"/>
</dbReference>
<feature type="domain" description="ATP-dependent DNA ligase family profile" evidence="14">
    <location>
        <begin position="493"/>
        <end position="630"/>
    </location>
</feature>
<evidence type="ECO:0000256" key="11">
    <source>
        <dbReference type="ARBA" id="ARBA00034003"/>
    </source>
</evidence>
<dbReference type="OrthoDB" id="206088at2759"/>
<evidence type="ECO:0000256" key="5">
    <source>
        <dbReference type="ARBA" id="ARBA00022741"/>
    </source>
</evidence>
<evidence type="ECO:0000256" key="13">
    <source>
        <dbReference type="RuleBase" id="RU004196"/>
    </source>
</evidence>
<reference evidence="15 16" key="1">
    <citation type="submission" date="2016-02" db="EMBL/GenBank/DDBJ databases">
        <title>Comparative genomic and transcriptomic foundation for Pichia pastoris.</title>
        <authorList>
            <person name="Love K.R."/>
            <person name="Shah K.A."/>
            <person name="Whittaker C.A."/>
            <person name="Wu J."/>
            <person name="Bartlett M.C."/>
            <person name="Ma D."/>
            <person name="Leeson R.L."/>
            <person name="Priest M."/>
            <person name="Young S.K."/>
            <person name="Love J.C."/>
        </authorList>
    </citation>
    <scope>NUCLEOTIDE SEQUENCE [LARGE SCALE GENOMIC DNA]</scope>
    <source>
        <strain evidence="15 16">ATCC 28485</strain>
    </source>
</reference>
<dbReference type="GO" id="GO:0005634">
    <property type="term" value="C:nucleus"/>
    <property type="evidence" value="ECO:0007669"/>
    <property type="project" value="TreeGrafter"/>
</dbReference>
<evidence type="ECO:0000256" key="10">
    <source>
        <dbReference type="ARBA" id="ARBA00023306"/>
    </source>
</evidence>
<dbReference type="EC" id="6.5.1.1" evidence="12"/>
<dbReference type="Proteomes" id="UP000094565">
    <property type="component" value="Chromosome 3"/>
</dbReference>
<evidence type="ECO:0000256" key="9">
    <source>
        <dbReference type="ARBA" id="ARBA00023204"/>
    </source>
</evidence>
<dbReference type="InterPro" id="IPR012309">
    <property type="entry name" value="DNA_ligase_ATP-dep_C"/>
</dbReference>
<keyword evidence="5 12" id="KW-0547">Nucleotide-binding</keyword>
<keyword evidence="10" id="KW-0131">Cell cycle</keyword>
<dbReference type="GO" id="GO:0003910">
    <property type="term" value="F:DNA ligase (ATP) activity"/>
    <property type="evidence" value="ECO:0007669"/>
    <property type="project" value="UniProtKB-EC"/>
</dbReference>
<dbReference type="GO" id="GO:0003677">
    <property type="term" value="F:DNA binding"/>
    <property type="evidence" value="ECO:0007669"/>
    <property type="project" value="InterPro"/>
</dbReference>
<evidence type="ECO:0000256" key="1">
    <source>
        <dbReference type="ARBA" id="ARBA00007572"/>
    </source>
</evidence>
<dbReference type="GO" id="GO:0006281">
    <property type="term" value="P:DNA repair"/>
    <property type="evidence" value="ECO:0007669"/>
    <property type="project" value="UniProtKB-KW"/>
</dbReference>
<dbReference type="FunFam" id="3.30.470.30:FF:000016">
    <property type="entry name" value="DNA ligase"/>
    <property type="match status" value="1"/>
</dbReference>
<name>A0A1B2JGI7_PICPA</name>
<dbReference type="InterPro" id="IPR012310">
    <property type="entry name" value="DNA_ligase_ATP-dep_cent"/>
</dbReference>
<dbReference type="NCBIfam" id="TIGR00574">
    <property type="entry name" value="dnl1"/>
    <property type="match status" value="1"/>
</dbReference>
<dbReference type="Gene3D" id="1.10.3260.10">
    <property type="entry name" value="DNA ligase, ATP-dependent, N-terminal domain"/>
    <property type="match status" value="1"/>
</dbReference>
<dbReference type="PANTHER" id="PTHR45674">
    <property type="entry name" value="DNA LIGASE 1/3 FAMILY MEMBER"/>
    <property type="match status" value="1"/>
</dbReference>
<accession>A0A1B2JGI7</accession>
<evidence type="ECO:0000256" key="12">
    <source>
        <dbReference type="RuleBase" id="RU000617"/>
    </source>
</evidence>
<keyword evidence="2 12" id="KW-0436">Ligase</keyword>
<dbReference type="InterPro" id="IPR012308">
    <property type="entry name" value="DNA_ligase_ATP-dep_N"/>
</dbReference>
<dbReference type="GO" id="GO:0071897">
    <property type="term" value="P:DNA biosynthetic process"/>
    <property type="evidence" value="ECO:0007669"/>
    <property type="project" value="InterPro"/>
</dbReference>
<keyword evidence="7 12" id="KW-0067">ATP-binding</keyword>
<comment type="catalytic activity">
    <reaction evidence="11 12">
        <text>ATP + (deoxyribonucleotide)n-3'-hydroxyl + 5'-phospho-(deoxyribonucleotide)m = (deoxyribonucleotide)n+m + AMP + diphosphate.</text>
        <dbReference type="EC" id="6.5.1.1"/>
    </reaction>
</comment>
<dbReference type="PROSITE" id="PS00697">
    <property type="entry name" value="DNA_LIGASE_A1"/>
    <property type="match status" value="1"/>
</dbReference>
<dbReference type="InterPro" id="IPR016059">
    <property type="entry name" value="DNA_ligase_ATP-dep_CS"/>
</dbReference>
<dbReference type="InterPro" id="IPR012340">
    <property type="entry name" value="NA-bd_OB-fold"/>
</dbReference>
<evidence type="ECO:0000256" key="6">
    <source>
        <dbReference type="ARBA" id="ARBA00022763"/>
    </source>
</evidence>
<proteinExistence type="inferred from homology"/>
<dbReference type="GO" id="GO:0005739">
    <property type="term" value="C:mitochondrion"/>
    <property type="evidence" value="ECO:0007669"/>
    <property type="project" value="TreeGrafter"/>
</dbReference>
<sequence>MIHCGSLLFPNLHLSRNLSRKLFSRSVSYYNSFIMSGQQSLNRFFSVKKPESVNSTSKKLMSHKRTSETDYFPLKRTKNSITAECGDLNLLDSKKVDYSELENKIVDSKNLVEAESLLELESRYHSDTPVLPQSQEIFYSSLTNIFERLEQEPARLKNLAIASEFFLQILQSNHKRTLVEVIYLMINRLGPDYELDLELGLGETLLVKAIAEGTGRTPQKIRSELHKLGDIGLVAQNSRSRQPTMFKSKPLTIHTVFENLTKIAKSSGNASQARKIGLINQMLTTCEGTEAKFLMRSLEGKLRINFGEKSVLVALSKAFCEYEHELSDKNKGHVSPQELVDAEEATKKAFSQIPNYEIIVGEALKYGISNLATHCTLKPGIPLKPMLAKPTKSITEVLDHFHGQEFTCEYKYDGERAQLHVQQDGTVKIYSRNSEDMSQRYPDLIDVVSQIKSQCSGVSTLILDCECVAWDSEKGKILPFQVLSTRKRKDVNAEDIKVQVCLFAFDILLLNGESLLELPLKERRKILHENVRPIEGKFQFAEAMDADNVAEIQHFLDQSVKDSCEGLMVKMLDGDKSHYEPSKRSVNWLKLKKDYLEGVGDSLDLAVVGGYIGKGKRTGWYGGFLLACYNEDSGEYETCCKIGTGFSEEMLQTLSATLKPTVIKQPKPFYVYDASPDVWFEPTLVFEVLTADLSLSPVYKAGINFFGKGVSLRFPRFIRIRNDKSPEQATSSDQIVELYQKQAHV</sequence>
<gene>
    <name evidence="15" type="ORF">ATY40_BA7503371</name>
</gene>
<evidence type="ECO:0000256" key="3">
    <source>
        <dbReference type="ARBA" id="ARBA00022618"/>
    </source>
</evidence>
<dbReference type="Gene3D" id="2.40.50.140">
    <property type="entry name" value="Nucleic acid-binding proteins"/>
    <property type="match status" value="1"/>
</dbReference>
<dbReference type="CDD" id="cd07900">
    <property type="entry name" value="Adenylation_DNA_ligase_I_Euk"/>
    <property type="match status" value="1"/>
</dbReference>
<dbReference type="EMBL" id="CP014586">
    <property type="protein sequence ID" value="ANZ77150.1"/>
    <property type="molecule type" value="Genomic_DNA"/>
</dbReference>
<evidence type="ECO:0000256" key="2">
    <source>
        <dbReference type="ARBA" id="ARBA00022598"/>
    </source>
</evidence>
<evidence type="ECO:0000256" key="7">
    <source>
        <dbReference type="ARBA" id="ARBA00022840"/>
    </source>
</evidence>
<dbReference type="PANTHER" id="PTHR45674:SF4">
    <property type="entry name" value="DNA LIGASE 1"/>
    <property type="match status" value="1"/>
</dbReference>
<keyword evidence="4" id="KW-0235">DNA replication</keyword>
<dbReference type="AlphaFoldDB" id="A0A1B2JGI7"/>
<evidence type="ECO:0000259" key="14">
    <source>
        <dbReference type="PROSITE" id="PS50160"/>
    </source>
</evidence>
<evidence type="ECO:0000313" key="15">
    <source>
        <dbReference type="EMBL" id="ANZ77150.1"/>
    </source>
</evidence>
<organism evidence="15 16">
    <name type="scientific">Komagataella pastoris</name>
    <name type="common">Yeast</name>
    <name type="synonym">Pichia pastoris</name>
    <dbReference type="NCBI Taxonomy" id="4922"/>
    <lineage>
        <taxon>Eukaryota</taxon>
        <taxon>Fungi</taxon>
        <taxon>Dikarya</taxon>
        <taxon>Ascomycota</taxon>
        <taxon>Saccharomycotina</taxon>
        <taxon>Pichiomycetes</taxon>
        <taxon>Pichiales</taxon>
        <taxon>Pichiaceae</taxon>
        <taxon>Komagataella</taxon>
    </lineage>
</organism>
<dbReference type="GO" id="GO:0005524">
    <property type="term" value="F:ATP binding"/>
    <property type="evidence" value="ECO:0007669"/>
    <property type="project" value="UniProtKB-KW"/>
</dbReference>
<dbReference type="PROSITE" id="PS50160">
    <property type="entry name" value="DNA_LIGASE_A3"/>
    <property type="match status" value="1"/>
</dbReference>
<dbReference type="SUPFAM" id="SSF56091">
    <property type="entry name" value="DNA ligase/mRNA capping enzyme, catalytic domain"/>
    <property type="match status" value="1"/>
</dbReference>
<keyword evidence="3" id="KW-0132">Cell division</keyword>
<dbReference type="InterPro" id="IPR000977">
    <property type="entry name" value="DNA_ligase_ATP-dep"/>
</dbReference>
<dbReference type="GO" id="GO:0006310">
    <property type="term" value="P:DNA recombination"/>
    <property type="evidence" value="ECO:0007669"/>
    <property type="project" value="UniProtKB-KW"/>
</dbReference>
<dbReference type="GO" id="GO:0051301">
    <property type="term" value="P:cell division"/>
    <property type="evidence" value="ECO:0007669"/>
    <property type="project" value="UniProtKB-KW"/>
</dbReference>
<keyword evidence="16" id="KW-1185">Reference proteome</keyword>
<dbReference type="PROSITE" id="PS00333">
    <property type="entry name" value="DNA_LIGASE_A2"/>
    <property type="match status" value="1"/>
</dbReference>
<evidence type="ECO:0000313" key="16">
    <source>
        <dbReference type="Proteomes" id="UP000094565"/>
    </source>
</evidence>
<evidence type="ECO:0000256" key="4">
    <source>
        <dbReference type="ARBA" id="ARBA00022705"/>
    </source>
</evidence>